<organism evidence="1">
    <name type="scientific">hydrothermal vent metagenome</name>
    <dbReference type="NCBI Taxonomy" id="652676"/>
    <lineage>
        <taxon>unclassified sequences</taxon>
        <taxon>metagenomes</taxon>
        <taxon>ecological metagenomes</taxon>
    </lineage>
</organism>
<protein>
    <recommendedName>
        <fullName evidence="2">DUF3179 domain-containing protein</fullName>
    </recommendedName>
</protein>
<evidence type="ECO:0008006" key="2">
    <source>
        <dbReference type="Google" id="ProtNLM"/>
    </source>
</evidence>
<reference evidence="1" key="1">
    <citation type="submission" date="2018-06" db="EMBL/GenBank/DDBJ databases">
        <authorList>
            <person name="Zhirakovskaya E."/>
        </authorList>
    </citation>
    <scope>NUCLEOTIDE SEQUENCE</scope>
</reference>
<dbReference type="EMBL" id="UOEQ01000430">
    <property type="protein sequence ID" value="VAW22781.1"/>
    <property type="molecule type" value="Genomic_DNA"/>
</dbReference>
<sequence length="334" mass="37369">MLKKAIMLAAFGLIAFAGPQVSAQQFSSAENWETDFSKTTIDLSEVVSVIGADQIPSNDDPQFQLASVETSIPGNEPVVALDINGVSRAYPLRYLMWHEIVNDTIGGLPVAVTFCPLCNTSIVFERTLDGEEVTFGTTGKLRWSNLLMYDRGEQNWWQQYNGEAVVGARAGERLRPIPSFLISFDVFKERYPDGEVLLADPRRERLSGTNPYVSYDTTPIPFLFNGQLPTDIEPMMRIALVDSDLVEGLDKDYAVTLPYLEQNAPFNIGPLEFRWSEGQSSALDQRLISDGREVGNIEVYRTDTDEPELVVYLVTFAFSARSYLPDLDIVQLEQ</sequence>
<dbReference type="AlphaFoldDB" id="A0A3B0TVS6"/>
<dbReference type="Pfam" id="PF11376">
    <property type="entry name" value="DUF3179"/>
    <property type="match status" value="1"/>
</dbReference>
<evidence type="ECO:0000313" key="1">
    <source>
        <dbReference type="EMBL" id="VAW22781.1"/>
    </source>
</evidence>
<accession>A0A3B0TVS6</accession>
<dbReference type="InterPro" id="IPR021516">
    <property type="entry name" value="DUF3179"/>
</dbReference>
<proteinExistence type="predicted"/>
<name>A0A3B0TVS6_9ZZZZ</name>
<gene>
    <name evidence="1" type="ORF">MNBD_ALPHA11-939</name>
</gene>